<name>A0A087Y4A1_POEFO</name>
<dbReference type="InterPro" id="IPR036179">
    <property type="entry name" value="Ig-like_dom_sf"/>
</dbReference>
<dbReference type="PANTHER" id="PTHR46484:SF8">
    <property type="entry name" value="B-CELL RECEPTOR CD22-LIKE-RELATED"/>
    <property type="match status" value="1"/>
</dbReference>
<dbReference type="Ensembl" id="ENSPFOT00000012872.1">
    <property type="protein sequence ID" value="ENSPFOP00000012854.1"/>
    <property type="gene ID" value="ENSPFOG00000012861.1"/>
</dbReference>
<dbReference type="PROSITE" id="PS50835">
    <property type="entry name" value="IG_LIKE"/>
    <property type="match status" value="1"/>
</dbReference>
<evidence type="ECO:0000313" key="3">
    <source>
        <dbReference type="Proteomes" id="UP000028760"/>
    </source>
</evidence>
<dbReference type="PANTHER" id="PTHR46484">
    <property type="entry name" value="SI:CH211-171H4.5-RELATED"/>
    <property type="match status" value="1"/>
</dbReference>
<feature type="domain" description="Ig-like" evidence="1">
    <location>
        <begin position="219"/>
        <end position="291"/>
    </location>
</feature>
<dbReference type="STRING" id="48698.ENSPFOP00000012854"/>
<organism evidence="2 3">
    <name type="scientific">Poecilia formosa</name>
    <name type="common">Amazon molly</name>
    <name type="synonym">Limia formosa</name>
    <dbReference type="NCBI Taxonomy" id="48698"/>
    <lineage>
        <taxon>Eukaryota</taxon>
        <taxon>Metazoa</taxon>
        <taxon>Chordata</taxon>
        <taxon>Craniata</taxon>
        <taxon>Vertebrata</taxon>
        <taxon>Euteleostomi</taxon>
        <taxon>Actinopterygii</taxon>
        <taxon>Neopterygii</taxon>
        <taxon>Teleostei</taxon>
        <taxon>Neoteleostei</taxon>
        <taxon>Acanthomorphata</taxon>
        <taxon>Ovalentaria</taxon>
        <taxon>Atherinomorphae</taxon>
        <taxon>Cyprinodontiformes</taxon>
        <taxon>Poeciliidae</taxon>
        <taxon>Poeciliinae</taxon>
        <taxon>Poecilia</taxon>
    </lineage>
</organism>
<evidence type="ECO:0000313" key="2">
    <source>
        <dbReference type="Ensembl" id="ENSPFOP00000012854.1"/>
    </source>
</evidence>
<protein>
    <recommendedName>
        <fullName evidence="1">Ig-like domain-containing protein</fullName>
    </recommendedName>
</protein>
<dbReference type="Proteomes" id="UP000028760">
    <property type="component" value="Unassembled WGS sequence"/>
</dbReference>
<reference evidence="3" key="1">
    <citation type="submission" date="2013-10" db="EMBL/GenBank/DDBJ databases">
        <authorList>
            <person name="Schartl M."/>
            <person name="Warren W."/>
        </authorList>
    </citation>
    <scope>NUCLEOTIDE SEQUENCE [LARGE SCALE GENOMIC DNA]</scope>
    <source>
        <strain evidence="3">female</strain>
    </source>
</reference>
<dbReference type="AlphaFoldDB" id="A0A087Y4A1"/>
<evidence type="ECO:0000259" key="1">
    <source>
        <dbReference type="PROSITE" id="PS50835"/>
    </source>
</evidence>
<keyword evidence="3" id="KW-1185">Reference proteome</keyword>
<reference evidence="2" key="2">
    <citation type="submission" date="2025-08" db="UniProtKB">
        <authorList>
            <consortium name="Ensembl"/>
        </authorList>
    </citation>
    <scope>IDENTIFICATION</scope>
</reference>
<dbReference type="SUPFAM" id="SSF48726">
    <property type="entry name" value="Immunoglobulin"/>
    <property type="match status" value="2"/>
</dbReference>
<accession>A0A087Y4A1</accession>
<dbReference type="InterPro" id="IPR013783">
    <property type="entry name" value="Ig-like_fold"/>
</dbReference>
<sequence>STHKGINITAPRHLDSLSGSCLLIPCSFTDDKTMKFDSRKYSSQQQLVKKQIWNQHNWKSEIQSYRGKYFFRVESGPFRSIATCDPVHCDLFFIFIICHLLMLSVSLKWNQSAVKCVCDSPRIEISGDVKEKNSVTIMCSALTPCPQSPPGLTFNLQPNPHRQMQKNKDGTFTTTIQQNITLSEIHDGYNIICFARYPVAGGKHKTANAEVTLSVSYAPKNTSAFISLTKGRWVELRCSSRAKPPVRVFTWFENTTTGAMKAGEGENYGVQVTEGKTYYCVATNDVGSQTS</sequence>
<reference evidence="2" key="3">
    <citation type="submission" date="2025-09" db="UniProtKB">
        <authorList>
            <consortium name="Ensembl"/>
        </authorList>
    </citation>
    <scope>IDENTIFICATION</scope>
</reference>
<proteinExistence type="predicted"/>
<dbReference type="GeneTree" id="ENSGT00940000167478"/>
<dbReference type="EMBL" id="AYCK01008480">
    <property type="status" value="NOT_ANNOTATED_CDS"/>
    <property type="molecule type" value="Genomic_DNA"/>
</dbReference>
<dbReference type="Gene3D" id="2.60.40.10">
    <property type="entry name" value="Immunoglobulins"/>
    <property type="match status" value="2"/>
</dbReference>
<dbReference type="InterPro" id="IPR007110">
    <property type="entry name" value="Ig-like_dom"/>
</dbReference>